<feature type="signal peptide" evidence="1">
    <location>
        <begin position="1"/>
        <end position="18"/>
    </location>
</feature>
<proteinExistence type="predicted"/>
<sequence length="181" mass="19954">MHPAVSILALATASFVCSSSVAWNPNKPFVFGYTELHRQKADLLRELPARGSSTTNWQAGWIPEYCYNEALAYGLEPSDFEVKDVLYDDCSAPWSICRHKEARQEESWEYVIDILGRLPVGMRQYMADMVVMPPTFKGTPPGCAWAISLQHASTYTAGCLDLSVLAHEICALAHGPSGRAG</sequence>
<comment type="caution">
    <text evidence="2">The sequence shown here is derived from an EMBL/GenBank/DDBJ whole genome shotgun (WGS) entry which is preliminary data.</text>
</comment>
<protein>
    <submittedName>
        <fullName evidence="2">Uncharacterized protein</fullName>
    </submittedName>
</protein>
<evidence type="ECO:0000256" key="1">
    <source>
        <dbReference type="SAM" id="SignalP"/>
    </source>
</evidence>
<feature type="chain" id="PRO_5042819475" evidence="1">
    <location>
        <begin position="19"/>
        <end position="181"/>
    </location>
</feature>
<accession>A0AAN9YSL5</accession>
<dbReference type="Proteomes" id="UP001320420">
    <property type="component" value="Unassembled WGS sequence"/>
</dbReference>
<keyword evidence="1" id="KW-0732">Signal</keyword>
<evidence type="ECO:0000313" key="2">
    <source>
        <dbReference type="EMBL" id="KAK7753047.1"/>
    </source>
</evidence>
<gene>
    <name evidence="2" type="ORF">SLS62_004997</name>
</gene>
<evidence type="ECO:0000313" key="3">
    <source>
        <dbReference type="Proteomes" id="UP001320420"/>
    </source>
</evidence>
<dbReference type="AlphaFoldDB" id="A0AAN9YSL5"/>
<keyword evidence="3" id="KW-1185">Reference proteome</keyword>
<name>A0AAN9YSL5_9PEZI</name>
<organism evidence="2 3">
    <name type="scientific">Diatrype stigma</name>
    <dbReference type="NCBI Taxonomy" id="117547"/>
    <lineage>
        <taxon>Eukaryota</taxon>
        <taxon>Fungi</taxon>
        <taxon>Dikarya</taxon>
        <taxon>Ascomycota</taxon>
        <taxon>Pezizomycotina</taxon>
        <taxon>Sordariomycetes</taxon>
        <taxon>Xylariomycetidae</taxon>
        <taxon>Xylariales</taxon>
        <taxon>Diatrypaceae</taxon>
        <taxon>Diatrype</taxon>
    </lineage>
</organism>
<reference evidence="2 3" key="1">
    <citation type="submission" date="2024-02" db="EMBL/GenBank/DDBJ databases">
        <title>De novo assembly and annotation of 12 fungi associated with fruit tree decline syndrome in Ontario, Canada.</title>
        <authorList>
            <person name="Sulman M."/>
            <person name="Ellouze W."/>
            <person name="Ilyukhin E."/>
        </authorList>
    </citation>
    <scope>NUCLEOTIDE SEQUENCE [LARGE SCALE GENOMIC DNA]</scope>
    <source>
        <strain evidence="2 3">M11/M66-122</strain>
    </source>
</reference>
<dbReference type="EMBL" id="JAKJXP020000032">
    <property type="protein sequence ID" value="KAK7753047.1"/>
    <property type="molecule type" value="Genomic_DNA"/>
</dbReference>